<keyword evidence="5" id="KW-1185">Reference proteome</keyword>
<dbReference type="InterPro" id="IPR000182">
    <property type="entry name" value="GNAT_dom"/>
</dbReference>
<keyword evidence="1" id="KW-0808">Transferase</keyword>
<evidence type="ECO:0000313" key="4">
    <source>
        <dbReference type="EMBL" id="GAA4486510.1"/>
    </source>
</evidence>
<comment type="caution">
    <text evidence="4">The sequence shown here is derived from an EMBL/GenBank/DDBJ whole genome shotgun (WGS) entry which is preliminary data.</text>
</comment>
<keyword evidence="2" id="KW-0012">Acyltransferase</keyword>
<protein>
    <submittedName>
        <fullName evidence="4">GNAT family N-acetyltransferase</fullName>
    </submittedName>
</protein>
<dbReference type="Proteomes" id="UP001501183">
    <property type="component" value="Unassembled WGS sequence"/>
</dbReference>
<dbReference type="EMBL" id="BAABFB010000066">
    <property type="protein sequence ID" value="GAA4486510.1"/>
    <property type="molecule type" value="Genomic_DNA"/>
</dbReference>
<dbReference type="InterPro" id="IPR016181">
    <property type="entry name" value="Acyl_CoA_acyltransferase"/>
</dbReference>
<evidence type="ECO:0000256" key="2">
    <source>
        <dbReference type="ARBA" id="ARBA00023315"/>
    </source>
</evidence>
<dbReference type="RefSeq" id="WP_345350025.1">
    <property type="nucleotide sequence ID" value="NZ_BAABFB010000066.1"/>
</dbReference>
<dbReference type="PROSITE" id="PS51186">
    <property type="entry name" value="GNAT"/>
    <property type="match status" value="1"/>
</dbReference>
<name>A0ABP8PI93_9NOCA</name>
<evidence type="ECO:0000256" key="1">
    <source>
        <dbReference type="ARBA" id="ARBA00022679"/>
    </source>
</evidence>
<dbReference type="Gene3D" id="3.40.630.30">
    <property type="match status" value="1"/>
</dbReference>
<dbReference type="CDD" id="cd04301">
    <property type="entry name" value="NAT_SF"/>
    <property type="match status" value="1"/>
</dbReference>
<accession>A0ABP8PI93</accession>
<evidence type="ECO:0000259" key="3">
    <source>
        <dbReference type="PROSITE" id="PS51186"/>
    </source>
</evidence>
<evidence type="ECO:0000313" key="5">
    <source>
        <dbReference type="Proteomes" id="UP001501183"/>
    </source>
</evidence>
<proteinExistence type="predicted"/>
<dbReference type="InterPro" id="IPR050832">
    <property type="entry name" value="Bact_Acetyltransf"/>
</dbReference>
<organism evidence="4 5">
    <name type="scientific">Rhodococcus olei</name>
    <dbReference type="NCBI Taxonomy" id="2161675"/>
    <lineage>
        <taxon>Bacteria</taxon>
        <taxon>Bacillati</taxon>
        <taxon>Actinomycetota</taxon>
        <taxon>Actinomycetes</taxon>
        <taxon>Mycobacteriales</taxon>
        <taxon>Nocardiaceae</taxon>
        <taxon>Rhodococcus</taxon>
    </lineage>
</organism>
<gene>
    <name evidence="4" type="ORF">GCM10023094_43100</name>
</gene>
<dbReference type="Pfam" id="PF13508">
    <property type="entry name" value="Acetyltransf_7"/>
    <property type="match status" value="1"/>
</dbReference>
<feature type="domain" description="N-acetyltransferase" evidence="3">
    <location>
        <begin position="1"/>
        <end position="155"/>
    </location>
</feature>
<reference evidence="5" key="1">
    <citation type="journal article" date="2019" name="Int. J. Syst. Evol. Microbiol.">
        <title>The Global Catalogue of Microorganisms (GCM) 10K type strain sequencing project: providing services to taxonomists for standard genome sequencing and annotation.</title>
        <authorList>
            <consortium name="The Broad Institute Genomics Platform"/>
            <consortium name="The Broad Institute Genome Sequencing Center for Infectious Disease"/>
            <person name="Wu L."/>
            <person name="Ma J."/>
        </authorList>
    </citation>
    <scope>NUCLEOTIDE SEQUENCE [LARGE SCALE GENOMIC DNA]</scope>
    <source>
        <strain evidence="5">JCM 32206</strain>
    </source>
</reference>
<dbReference type="PANTHER" id="PTHR43877">
    <property type="entry name" value="AMINOALKYLPHOSPHONATE N-ACETYLTRANSFERASE-RELATED-RELATED"/>
    <property type="match status" value="1"/>
</dbReference>
<dbReference type="SUPFAM" id="SSF55729">
    <property type="entry name" value="Acyl-CoA N-acyltransferases (Nat)"/>
    <property type="match status" value="1"/>
</dbReference>
<sequence>MIRCATAADLTLLPAIEVAAGAPFRELGMTLVADDAPPTVAELEPALRDGRLWVATVEGAVAGYAVADVVDGTAHLEQVSVDPRWAGRRLGAELIEEVARWAAVRGDRWLTLTTYAEVPWNGPYYRRLGFEPIPDAEVGPQLRAIRAGEAARGLDAWPRLALRRPPAAVR</sequence>